<accession>A0A8J5SJ12</accession>
<dbReference type="AlphaFoldDB" id="A0A8J5SJ12"/>
<proteinExistence type="predicted"/>
<evidence type="ECO:0000313" key="2">
    <source>
        <dbReference type="EMBL" id="KAG8064912.1"/>
    </source>
</evidence>
<evidence type="ECO:0000313" key="3">
    <source>
        <dbReference type="Proteomes" id="UP000729402"/>
    </source>
</evidence>
<organism evidence="2 3">
    <name type="scientific">Zizania palustris</name>
    <name type="common">Northern wild rice</name>
    <dbReference type="NCBI Taxonomy" id="103762"/>
    <lineage>
        <taxon>Eukaryota</taxon>
        <taxon>Viridiplantae</taxon>
        <taxon>Streptophyta</taxon>
        <taxon>Embryophyta</taxon>
        <taxon>Tracheophyta</taxon>
        <taxon>Spermatophyta</taxon>
        <taxon>Magnoliopsida</taxon>
        <taxon>Liliopsida</taxon>
        <taxon>Poales</taxon>
        <taxon>Poaceae</taxon>
        <taxon>BOP clade</taxon>
        <taxon>Oryzoideae</taxon>
        <taxon>Oryzeae</taxon>
        <taxon>Zizaniinae</taxon>
        <taxon>Zizania</taxon>
    </lineage>
</organism>
<evidence type="ECO:0000256" key="1">
    <source>
        <dbReference type="SAM" id="MobiDB-lite"/>
    </source>
</evidence>
<dbReference type="Proteomes" id="UP000729402">
    <property type="component" value="Unassembled WGS sequence"/>
</dbReference>
<keyword evidence="3" id="KW-1185">Reference proteome</keyword>
<name>A0A8J5SJ12_ZIZPA</name>
<sequence>MVVPLAIPRRGLFIGGGWREPSLGRRLPVVNHSTRPRRQSLVTARRPRQRTSNSPSRRRGLRSRATVGATGRAYQGPCVPSTAKVLAFALP</sequence>
<feature type="region of interest" description="Disordered" evidence="1">
    <location>
        <begin position="29"/>
        <end position="73"/>
    </location>
</feature>
<dbReference type="EMBL" id="JAAALK010000285">
    <property type="protein sequence ID" value="KAG8064912.1"/>
    <property type="molecule type" value="Genomic_DNA"/>
</dbReference>
<reference evidence="2" key="2">
    <citation type="submission" date="2021-02" db="EMBL/GenBank/DDBJ databases">
        <authorList>
            <person name="Kimball J.A."/>
            <person name="Haas M.W."/>
            <person name="Macchietto M."/>
            <person name="Kono T."/>
            <person name="Duquette J."/>
            <person name="Shao M."/>
        </authorList>
    </citation>
    <scope>NUCLEOTIDE SEQUENCE</scope>
    <source>
        <tissue evidence="2">Fresh leaf tissue</tissue>
    </source>
</reference>
<reference evidence="2" key="1">
    <citation type="journal article" date="2021" name="bioRxiv">
        <title>Whole Genome Assembly and Annotation of Northern Wild Rice, Zizania palustris L., Supports a Whole Genome Duplication in the Zizania Genus.</title>
        <authorList>
            <person name="Haas M."/>
            <person name="Kono T."/>
            <person name="Macchietto M."/>
            <person name="Millas R."/>
            <person name="McGilp L."/>
            <person name="Shao M."/>
            <person name="Duquette J."/>
            <person name="Hirsch C.N."/>
            <person name="Kimball J."/>
        </authorList>
    </citation>
    <scope>NUCLEOTIDE SEQUENCE</scope>
    <source>
        <tissue evidence="2">Fresh leaf tissue</tissue>
    </source>
</reference>
<comment type="caution">
    <text evidence="2">The sequence shown here is derived from an EMBL/GenBank/DDBJ whole genome shotgun (WGS) entry which is preliminary data.</text>
</comment>
<gene>
    <name evidence="2" type="ORF">GUJ93_ZPchr0004g38151</name>
</gene>
<protein>
    <submittedName>
        <fullName evidence="2">Uncharacterized protein</fullName>
    </submittedName>
</protein>